<evidence type="ECO:0000256" key="1">
    <source>
        <dbReference type="SAM" id="MobiDB-lite"/>
    </source>
</evidence>
<reference evidence="3 4" key="1">
    <citation type="submission" date="2024-02" db="EMBL/GenBank/DDBJ databases">
        <authorList>
            <person name="Chen Y."/>
            <person name="Shah S."/>
            <person name="Dougan E. K."/>
            <person name="Thang M."/>
            <person name="Chan C."/>
        </authorList>
    </citation>
    <scope>NUCLEOTIDE SEQUENCE [LARGE SCALE GENOMIC DNA]</scope>
</reference>
<evidence type="ECO:0000313" key="3">
    <source>
        <dbReference type="EMBL" id="CAK9080909.1"/>
    </source>
</evidence>
<feature type="signal peptide" evidence="2">
    <location>
        <begin position="1"/>
        <end position="23"/>
    </location>
</feature>
<gene>
    <name evidence="3" type="ORF">CCMP2556_LOCUS39644</name>
</gene>
<dbReference type="Proteomes" id="UP001642484">
    <property type="component" value="Unassembled WGS sequence"/>
</dbReference>
<protein>
    <submittedName>
        <fullName evidence="3">Uncharacterized protein</fullName>
    </submittedName>
</protein>
<evidence type="ECO:0000256" key="2">
    <source>
        <dbReference type="SAM" id="SignalP"/>
    </source>
</evidence>
<keyword evidence="4" id="KW-1185">Reference proteome</keyword>
<proteinExistence type="predicted"/>
<feature type="chain" id="PRO_5045871030" evidence="2">
    <location>
        <begin position="24"/>
        <end position="136"/>
    </location>
</feature>
<feature type="region of interest" description="Disordered" evidence="1">
    <location>
        <begin position="53"/>
        <end position="78"/>
    </location>
</feature>
<comment type="caution">
    <text evidence="3">The sequence shown here is derived from an EMBL/GenBank/DDBJ whole genome shotgun (WGS) entry which is preliminary data.</text>
</comment>
<evidence type="ECO:0000313" key="4">
    <source>
        <dbReference type="Proteomes" id="UP001642484"/>
    </source>
</evidence>
<name>A0ABP0PY85_9DINO</name>
<organism evidence="3 4">
    <name type="scientific">Durusdinium trenchii</name>
    <dbReference type="NCBI Taxonomy" id="1381693"/>
    <lineage>
        <taxon>Eukaryota</taxon>
        <taxon>Sar</taxon>
        <taxon>Alveolata</taxon>
        <taxon>Dinophyceae</taxon>
        <taxon>Suessiales</taxon>
        <taxon>Symbiodiniaceae</taxon>
        <taxon>Durusdinium</taxon>
    </lineage>
</organism>
<dbReference type="EMBL" id="CAXAMN010023795">
    <property type="protein sequence ID" value="CAK9080909.1"/>
    <property type="molecule type" value="Genomic_DNA"/>
</dbReference>
<sequence>MPEGRRGIQRWLLMCMLVPLLWVAPLGLQAVGGAFVTAGTSALLGQDPAWPFPAPSASAPTGKARSTPARGSRLSAESRQRLASLKREAILACLKAVRDDTEAVELCARLSRRLSYIKTIIRRQMEDAGLSLGHDL</sequence>
<keyword evidence="2" id="KW-0732">Signal</keyword>
<accession>A0ABP0PY85</accession>